<evidence type="ECO:0000256" key="10">
    <source>
        <dbReference type="RuleBase" id="RU362071"/>
    </source>
</evidence>
<feature type="transmembrane region" description="Helical" evidence="10">
    <location>
        <begin position="42"/>
        <end position="58"/>
    </location>
</feature>
<dbReference type="InterPro" id="IPR006303">
    <property type="entry name" value="FliR"/>
</dbReference>
<keyword evidence="11" id="KW-0966">Cell projection</keyword>
<accession>A0A5C1E833</accession>
<evidence type="ECO:0000256" key="2">
    <source>
        <dbReference type="ARBA" id="ARBA00009772"/>
    </source>
</evidence>
<evidence type="ECO:0000256" key="7">
    <source>
        <dbReference type="ARBA" id="ARBA00023136"/>
    </source>
</evidence>
<dbReference type="InterPro" id="IPR002010">
    <property type="entry name" value="T3SS_IM_R"/>
</dbReference>
<sequence>MFSISSGDFNAFILSFFLPLVRVLSLITVAPVFSSTALPRRVRLLFGLAVTLGLHPLLPPPPAPLEPNSLVVLLLLGQQIVIGVAMGYAMRIAFAAISVAGEFIGFQMGLSFATFYDPHSSANTAVVTEFINLFALLVFLSLNGHLTIIATVAESFRLIPVFSPFPHPDSWFNLVRFSALMFSGGLLLALPVVVALSITNIALAVLSRAAPQLNLIAVGFPITLAMGMVLISLSLPSMVAPLSQLIDQSINASLLIFKP</sequence>
<keyword evidence="7 10" id="KW-0472">Membrane</keyword>
<dbReference type="RefSeq" id="WP_149424990.1">
    <property type="nucleotide sequence ID" value="NZ_CP022579.1"/>
</dbReference>
<dbReference type="NCBIfam" id="TIGR01400">
    <property type="entry name" value="fliR"/>
    <property type="match status" value="1"/>
</dbReference>
<evidence type="ECO:0000313" key="11">
    <source>
        <dbReference type="EMBL" id="QEL64378.1"/>
    </source>
</evidence>
<comment type="similarity">
    <text evidence="2 10">Belongs to the FliR/MopE/SpaR family.</text>
</comment>
<feature type="transmembrane region" description="Helical" evidence="10">
    <location>
        <begin position="174"/>
        <end position="203"/>
    </location>
</feature>
<dbReference type="KEGG" id="otr:OTERR_09020"/>
<dbReference type="GO" id="GO:0006605">
    <property type="term" value="P:protein targeting"/>
    <property type="evidence" value="ECO:0007669"/>
    <property type="project" value="UniProtKB-UniRule"/>
</dbReference>
<evidence type="ECO:0000256" key="9">
    <source>
        <dbReference type="NCBIfam" id="TIGR01400"/>
    </source>
</evidence>
<evidence type="ECO:0000256" key="5">
    <source>
        <dbReference type="ARBA" id="ARBA00022692"/>
    </source>
</evidence>
<evidence type="ECO:0000313" key="12">
    <source>
        <dbReference type="Proteomes" id="UP000323671"/>
    </source>
</evidence>
<dbReference type="GO" id="GO:0009425">
    <property type="term" value="C:bacterial-type flagellum basal body"/>
    <property type="evidence" value="ECO:0007669"/>
    <property type="project" value="UniProtKB-SubCell"/>
</dbReference>
<comment type="subcellular location">
    <subcellularLocation>
        <location evidence="10">Cell membrane</location>
        <topology evidence="10">Multi-pass membrane protein</topology>
    </subcellularLocation>
    <subcellularLocation>
        <location evidence="10">Bacterial flagellum basal body</location>
    </subcellularLocation>
</comment>
<name>A0A5C1E833_9RHOO</name>
<keyword evidence="11" id="KW-0282">Flagellum</keyword>
<keyword evidence="8 10" id="KW-0975">Bacterial flagellum</keyword>
<dbReference type="GO" id="GO:0005886">
    <property type="term" value="C:plasma membrane"/>
    <property type="evidence" value="ECO:0007669"/>
    <property type="project" value="UniProtKB-SubCell"/>
</dbReference>
<reference evidence="11 12" key="1">
    <citation type="submission" date="2017-07" db="EMBL/GenBank/DDBJ databases">
        <title>Complete genome sequence of Oryzomicrobium terrae TPP412.</title>
        <authorList>
            <person name="Chiu L.-W."/>
            <person name="Lo K.-J."/>
            <person name="Tsai Y.-M."/>
            <person name="Lin S.-S."/>
            <person name="Kuo C.-H."/>
            <person name="Liu C.-T."/>
        </authorList>
    </citation>
    <scope>NUCLEOTIDE SEQUENCE [LARGE SCALE GENOMIC DNA]</scope>
    <source>
        <strain evidence="11 12">TPP412</strain>
    </source>
</reference>
<organism evidence="11 12">
    <name type="scientific">Oryzomicrobium terrae</name>
    <dbReference type="NCBI Taxonomy" id="1735038"/>
    <lineage>
        <taxon>Bacteria</taxon>
        <taxon>Pseudomonadati</taxon>
        <taxon>Pseudomonadota</taxon>
        <taxon>Betaproteobacteria</taxon>
        <taxon>Rhodocyclales</taxon>
        <taxon>Rhodocyclaceae</taxon>
        <taxon>Oryzomicrobium</taxon>
    </lineage>
</organism>
<dbReference type="PRINTS" id="PR00953">
    <property type="entry name" value="TYPE3IMRPROT"/>
</dbReference>
<keyword evidence="5 10" id="KW-0812">Transmembrane</keyword>
<comment type="function">
    <text evidence="1 10">Role in flagellar biosynthesis.</text>
</comment>
<feature type="transmembrane region" description="Helical" evidence="10">
    <location>
        <begin position="12"/>
        <end position="33"/>
    </location>
</feature>
<dbReference type="Pfam" id="PF01311">
    <property type="entry name" value="Bac_export_1"/>
    <property type="match status" value="1"/>
</dbReference>
<gene>
    <name evidence="11" type="primary">fliR</name>
    <name evidence="11" type="ORF">OTERR_09020</name>
</gene>
<dbReference type="EMBL" id="CP022579">
    <property type="protein sequence ID" value="QEL64378.1"/>
    <property type="molecule type" value="Genomic_DNA"/>
</dbReference>
<evidence type="ECO:0000256" key="8">
    <source>
        <dbReference type="ARBA" id="ARBA00023143"/>
    </source>
</evidence>
<keyword evidence="11" id="KW-0969">Cilium</keyword>
<dbReference type="AlphaFoldDB" id="A0A5C1E833"/>
<evidence type="ECO:0000256" key="1">
    <source>
        <dbReference type="ARBA" id="ARBA00002578"/>
    </source>
</evidence>
<dbReference type="PANTHER" id="PTHR30065">
    <property type="entry name" value="FLAGELLAR BIOSYNTHETIC PROTEIN FLIR"/>
    <property type="match status" value="1"/>
</dbReference>
<feature type="transmembrane region" description="Helical" evidence="10">
    <location>
        <begin position="215"/>
        <end position="235"/>
    </location>
</feature>
<evidence type="ECO:0000256" key="4">
    <source>
        <dbReference type="ARBA" id="ARBA00022475"/>
    </source>
</evidence>
<evidence type="ECO:0000256" key="6">
    <source>
        <dbReference type="ARBA" id="ARBA00022989"/>
    </source>
</evidence>
<dbReference type="Proteomes" id="UP000323671">
    <property type="component" value="Chromosome"/>
</dbReference>
<protein>
    <recommendedName>
        <fullName evidence="3 9">Flagellar biosynthetic protein FliR</fullName>
    </recommendedName>
</protein>
<feature type="transmembrane region" description="Helical" evidence="10">
    <location>
        <begin position="133"/>
        <end position="153"/>
    </location>
</feature>
<keyword evidence="12" id="KW-1185">Reference proteome</keyword>
<keyword evidence="6 10" id="KW-1133">Transmembrane helix</keyword>
<evidence type="ECO:0000256" key="3">
    <source>
        <dbReference type="ARBA" id="ARBA00021717"/>
    </source>
</evidence>
<dbReference type="GO" id="GO:0044780">
    <property type="term" value="P:bacterial-type flagellum assembly"/>
    <property type="evidence" value="ECO:0007669"/>
    <property type="project" value="UniProtKB-UniRule"/>
</dbReference>
<keyword evidence="4 10" id="KW-1003">Cell membrane</keyword>
<proteinExistence type="inferred from homology"/>
<dbReference type="PANTHER" id="PTHR30065:SF8">
    <property type="entry name" value="FLAGELLAR BIOSYNTHETIC PROTEIN FLIR"/>
    <property type="match status" value="1"/>
</dbReference>